<dbReference type="PANTHER" id="PTHR43622:SF1">
    <property type="entry name" value="3-DEHYDROQUINATE SYNTHASE"/>
    <property type="match status" value="1"/>
</dbReference>
<reference evidence="14 15" key="1">
    <citation type="submission" date="2020-04" db="EMBL/GenBank/DDBJ databases">
        <title>Flammeovirgaceae bacterium KN852 isolated from deep sea.</title>
        <authorList>
            <person name="Zhang D.-C."/>
        </authorList>
    </citation>
    <scope>NUCLEOTIDE SEQUENCE [LARGE SCALE GENOMIC DNA]</scope>
    <source>
        <strain evidence="14 15">KN852</strain>
    </source>
</reference>
<dbReference type="GO" id="GO:0000166">
    <property type="term" value="F:nucleotide binding"/>
    <property type="evidence" value="ECO:0007669"/>
    <property type="project" value="UniProtKB-KW"/>
</dbReference>
<evidence type="ECO:0000256" key="4">
    <source>
        <dbReference type="ARBA" id="ARBA00003485"/>
    </source>
</evidence>
<evidence type="ECO:0000256" key="5">
    <source>
        <dbReference type="ARBA" id="ARBA00022723"/>
    </source>
</evidence>
<organism evidence="14 15">
    <name type="scientific">Marinigracilibium pacificum</name>
    <dbReference type="NCBI Taxonomy" id="2729599"/>
    <lineage>
        <taxon>Bacteria</taxon>
        <taxon>Pseudomonadati</taxon>
        <taxon>Bacteroidota</taxon>
        <taxon>Cytophagia</taxon>
        <taxon>Cytophagales</taxon>
        <taxon>Flammeovirgaceae</taxon>
        <taxon>Marinigracilibium</taxon>
    </lineage>
</organism>
<dbReference type="InterPro" id="IPR056179">
    <property type="entry name" value="DHQS_C"/>
</dbReference>
<evidence type="ECO:0000256" key="11">
    <source>
        <dbReference type="NCBIfam" id="TIGR01357"/>
    </source>
</evidence>
<evidence type="ECO:0000313" key="14">
    <source>
        <dbReference type="EMBL" id="NMM49395.1"/>
    </source>
</evidence>
<dbReference type="GO" id="GO:0003856">
    <property type="term" value="F:3-dehydroquinate synthase activity"/>
    <property type="evidence" value="ECO:0007669"/>
    <property type="project" value="UniProtKB-UniRule"/>
</dbReference>
<evidence type="ECO:0000256" key="3">
    <source>
        <dbReference type="ARBA" id="ARBA00001947"/>
    </source>
</evidence>
<dbReference type="InterPro" id="IPR050071">
    <property type="entry name" value="Dehydroquinate_synthase"/>
</dbReference>
<dbReference type="FunFam" id="3.40.50.1970:FF:000007">
    <property type="entry name" value="Pentafunctional AROM polypeptide"/>
    <property type="match status" value="1"/>
</dbReference>
<name>A0A848J1K6_9BACT</name>
<dbReference type="GO" id="GO:0046872">
    <property type="term" value="F:metal ion binding"/>
    <property type="evidence" value="ECO:0007669"/>
    <property type="project" value="UniProtKB-KW"/>
</dbReference>
<dbReference type="CDD" id="cd08195">
    <property type="entry name" value="DHQS"/>
    <property type="match status" value="1"/>
</dbReference>
<evidence type="ECO:0000256" key="7">
    <source>
        <dbReference type="ARBA" id="ARBA00022833"/>
    </source>
</evidence>
<dbReference type="GO" id="GO:0005737">
    <property type="term" value="C:cytoplasm"/>
    <property type="evidence" value="ECO:0007669"/>
    <property type="project" value="InterPro"/>
</dbReference>
<keyword evidence="7" id="KW-0862">Zinc</keyword>
<keyword evidence="10" id="KW-0170">Cobalt</keyword>
<evidence type="ECO:0000259" key="12">
    <source>
        <dbReference type="Pfam" id="PF01761"/>
    </source>
</evidence>
<comment type="cofactor">
    <cofactor evidence="1">
        <name>NAD(+)</name>
        <dbReference type="ChEBI" id="CHEBI:57540"/>
    </cofactor>
</comment>
<comment type="cofactor">
    <cofactor evidence="3">
        <name>Zn(2+)</name>
        <dbReference type="ChEBI" id="CHEBI:29105"/>
    </cofactor>
</comment>
<keyword evidence="5" id="KW-0479">Metal-binding</keyword>
<dbReference type="Proteomes" id="UP000559010">
    <property type="component" value="Unassembled WGS sequence"/>
</dbReference>
<evidence type="ECO:0000256" key="8">
    <source>
        <dbReference type="ARBA" id="ARBA00023027"/>
    </source>
</evidence>
<dbReference type="PANTHER" id="PTHR43622">
    <property type="entry name" value="3-DEHYDROQUINATE SYNTHASE"/>
    <property type="match status" value="1"/>
</dbReference>
<evidence type="ECO:0000313" key="15">
    <source>
        <dbReference type="Proteomes" id="UP000559010"/>
    </source>
</evidence>
<dbReference type="Gene3D" id="1.20.1090.10">
    <property type="entry name" value="Dehydroquinate synthase-like - alpha domain"/>
    <property type="match status" value="1"/>
</dbReference>
<sequence>MIPNYILFEADITNIIDNFISNNKVSKVFILVDENTEKHCLPLLKLNTPYQLIQIKSGESNKTLDTCVTIWDSLTKANADRKALLLNLGGGVIGDMGGFCASTYKRGIKFMNIPTTLLSQVDASIGGKLGIDFKGLKNHIGLFQNPDMVIINNQFLDTLPERQLLSGFAEVVKHALISNREWWEMLKNTNPHNIDNWNEITRTAVGIKGEVVNADPTEKGLRKILNFGHTIGHAIESWFLEKHGDDSCLHGEAIAAGMIAEAFLSIKHTNLSENEFEEINDYILSHFPLISIPEDAVDEIAKNCLHDKKNNSDKISFVLLHGIGKSTYDHEIELNEIKIAIEKYMQITTLYSDQTPKS</sequence>
<evidence type="ECO:0000256" key="10">
    <source>
        <dbReference type="ARBA" id="ARBA00023285"/>
    </source>
</evidence>
<accession>A0A848J1K6</accession>
<dbReference type="InterPro" id="IPR030960">
    <property type="entry name" value="DHQS/DOIS_N"/>
</dbReference>
<feature type="domain" description="3-dehydroquinate synthase N-terminal" evidence="12">
    <location>
        <begin position="53"/>
        <end position="164"/>
    </location>
</feature>
<protein>
    <recommendedName>
        <fullName evidence="11">3-dehydroquinate synthase</fullName>
        <ecNumber evidence="11">4.2.3.4</ecNumber>
    </recommendedName>
</protein>
<keyword evidence="8" id="KW-0520">NAD</keyword>
<keyword evidence="9 14" id="KW-0456">Lyase</keyword>
<dbReference type="Gene3D" id="3.40.50.1970">
    <property type="match status" value="1"/>
</dbReference>
<keyword evidence="6" id="KW-0547">Nucleotide-binding</keyword>
<gene>
    <name evidence="14" type="primary">aroB</name>
    <name evidence="14" type="ORF">HH304_13370</name>
</gene>
<evidence type="ECO:0000256" key="1">
    <source>
        <dbReference type="ARBA" id="ARBA00001911"/>
    </source>
</evidence>
<dbReference type="SUPFAM" id="SSF56796">
    <property type="entry name" value="Dehydroquinate synthase-like"/>
    <property type="match status" value="1"/>
</dbReference>
<dbReference type="GO" id="GO:0009073">
    <property type="term" value="P:aromatic amino acid family biosynthetic process"/>
    <property type="evidence" value="ECO:0007669"/>
    <property type="project" value="InterPro"/>
</dbReference>
<evidence type="ECO:0000259" key="13">
    <source>
        <dbReference type="Pfam" id="PF24621"/>
    </source>
</evidence>
<dbReference type="InterPro" id="IPR016037">
    <property type="entry name" value="DHQ_synth_AroB"/>
</dbReference>
<dbReference type="NCBIfam" id="TIGR01357">
    <property type="entry name" value="aroB"/>
    <property type="match status" value="1"/>
</dbReference>
<dbReference type="InterPro" id="IPR030963">
    <property type="entry name" value="DHQ_synth_fam"/>
</dbReference>
<comment type="cofactor">
    <cofactor evidence="2">
        <name>Co(2+)</name>
        <dbReference type="ChEBI" id="CHEBI:48828"/>
    </cofactor>
</comment>
<proteinExistence type="predicted"/>
<evidence type="ECO:0000256" key="2">
    <source>
        <dbReference type="ARBA" id="ARBA00001941"/>
    </source>
</evidence>
<feature type="domain" description="3-dehydroquinate synthase C-terminal" evidence="13">
    <location>
        <begin position="167"/>
        <end position="310"/>
    </location>
</feature>
<dbReference type="AlphaFoldDB" id="A0A848J1K6"/>
<dbReference type="EC" id="4.2.3.4" evidence="11"/>
<dbReference type="PIRSF" id="PIRSF001455">
    <property type="entry name" value="DHQ_synth"/>
    <property type="match status" value="1"/>
</dbReference>
<evidence type="ECO:0000256" key="6">
    <source>
        <dbReference type="ARBA" id="ARBA00022741"/>
    </source>
</evidence>
<dbReference type="EMBL" id="JABBNU010000008">
    <property type="protein sequence ID" value="NMM49395.1"/>
    <property type="molecule type" value="Genomic_DNA"/>
</dbReference>
<dbReference type="Pfam" id="PF24621">
    <property type="entry name" value="DHQS_C"/>
    <property type="match status" value="1"/>
</dbReference>
<comment type="function">
    <text evidence="4">Catalyzes the conversion of 3-deoxy-D-arabino-heptulosonate 7-phosphate (DAHP) to dehydroquinate (DHQ).</text>
</comment>
<evidence type="ECO:0000256" key="9">
    <source>
        <dbReference type="ARBA" id="ARBA00023239"/>
    </source>
</evidence>
<dbReference type="GO" id="GO:0009423">
    <property type="term" value="P:chorismate biosynthetic process"/>
    <property type="evidence" value="ECO:0007669"/>
    <property type="project" value="UniProtKB-UniRule"/>
</dbReference>
<dbReference type="RefSeq" id="WP_169682480.1">
    <property type="nucleotide sequence ID" value="NZ_JABBNU010000008.1"/>
</dbReference>
<comment type="caution">
    <text evidence="14">The sequence shown here is derived from an EMBL/GenBank/DDBJ whole genome shotgun (WGS) entry which is preliminary data.</text>
</comment>
<dbReference type="Pfam" id="PF01761">
    <property type="entry name" value="DHQ_synthase"/>
    <property type="match status" value="1"/>
</dbReference>
<keyword evidence="15" id="KW-1185">Reference proteome</keyword>